<evidence type="ECO:0000256" key="1">
    <source>
        <dbReference type="SAM" id="MobiDB-lite"/>
    </source>
</evidence>
<keyword evidence="3" id="KW-1185">Reference proteome</keyword>
<dbReference type="RefSeq" id="XP_018987089.1">
    <property type="nucleotide sequence ID" value="XM_019128001.1"/>
</dbReference>
<reference evidence="3" key="1">
    <citation type="submission" date="2016-05" db="EMBL/GenBank/DDBJ databases">
        <title>Comparative genomics of biotechnologically important yeasts.</title>
        <authorList>
            <consortium name="DOE Joint Genome Institute"/>
            <person name="Riley R."/>
            <person name="Haridas S."/>
            <person name="Wolfe K.H."/>
            <person name="Lopes M.R."/>
            <person name="Hittinger C.T."/>
            <person name="Goker M."/>
            <person name="Salamov A."/>
            <person name="Wisecaver J."/>
            <person name="Long T.M."/>
            <person name="Aerts A.L."/>
            <person name="Barry K."/>
            <person name="Choi C."/>
            <person name="Clum A."/>
            <person name="Coughlan A.Y."/>
            <person name="Deshpande S."/>
            <person name="Douglass A.P."/>
            <person name="Hanson S.J."/>
            <person name="Klenk H.-P."/>
            <person name="Labutti K."/>
            <person name="Lapidus A."/>
            <person name="Lindquist E."/>
            <person name="Lipzen A."/>
            <person name="Meier-Kolthoff J.P."/>
            <person name="Ohm R.A."/>
            <person name="Otillar R.P."/>
            <person name="Pangilinan J."/>
            <person name="Peng Y."/>
            <person name="Rokas A."/>
            <person name="Rosa C.A."/>
            <person name="Scheuner C."/>
            <person name="Sibirny A.A."/>
            <person name="Slot J.C."/>
            <person name="Stielow J.B."/>
            <person name="Sun H."/>
            <person name="Kurtzman C.P."/>
            <person name="Blackwell M."/>
            <person name="Grigoriev I.V."/>
            <person name="Jeffries T.W."/>
        </authorList>
    </citation>
    <scope>NUCLEOTIDE SEQUENCE [LARGE SCALE GENOMIC DNA]</scope>
    <source>
        <strain evidence="3">NRRL Y-12698</strain>
    </source>
</reference>
<dbReference type="EMBL" id="KV454427">
    <property type="protein sequence ID" value="ODQ81761.1"/>
    <property type="molecule type" value="Genomic_DNA"/>
</dbReference>
<dbReference type="InterPro" id="IPR031349">
    <property type="entry name" value="Tfb6"/>
</dbReference>
<accession>A0A1E3QVT0</accession>
<dbReference type="OrthoDB" id="2567806at2759"/>
<dbReference type="PANTHER" id="PTHR37781:SF1">
    <property type="entry name" value="ADR380WP"/>
    <property type="match status" value="1"/>
</dbReference>
<dbReference type="GeneID" id="30145854"/>
<dbReference type="STRING" id="984486.A0A1E3QVT0"/>
<dbReference type="AlphaFoldDB" id="A0A1E3QVT0"/>
<dbReference type="GO" id="GO:0005675">
    <property type="term" value="C:transcription factor TFIIH holo complex"/>
    <property type="evidence" value="ECO:0007669"/>
    <property type="project" value="TreeGrafter"/>
</dbReference>
<sequence>MSLRPSESPPTPTHPEADTSIENIQGTIEDDDFDLNPDLDEEELQENIANFGCHAIVAPPSETPPLTQDSEFEASEWEDQVFSPPPASTLNDSATVLPSLKFCTTDVTQNNAPVLSTAQQSKFIYYLDNQLLLVQRKFIQQFNDPSAYNLPALILDLNRIVNLVWFSLNANTPKLFGQDEYLIKITGDLQEYLTKLQITQHNIRLLLAFLVDLDEKLSYLVDGYIVATGETVTLTGTERVRLNGICLGLRVIVISAHQKNGIKGYREELGQLFTGVLDRTS</sequence>
<evidence type="ECO:0000313" key="2">
    <source>
        <dbReference type="EMBL" id="ODQ81761.1"/>
    </source>
</evidence>
<dbReference type="Proteomes" id="UP000094336">
    <property type="component" value="Unassembled WGS sequence"/>
</dbReference>
<organism evidence="2 3">
    <name type="scientific">Babjeviella inositovora NRRL Y-12698</name>
    <dbReference type="NCBI Taxonomy" id="984486"/>
    <lineage>
        <taxon>Eukaryota</taxon>
        <taxon>Fungi</taxon>
        <taxon>Dikarya</taxon>
        <taxon>Ascomycota</taxon>
        <taxon>Saccharomycotina</taxon>
        <taxon>Pichiomycetes</taxon>
        <taxon>Serinales incertae sedis</taxon>
        <taxon>Babjeviella</taxon>
    </lineage>
</organism>
<gene>
    <name evidence="2" type="ORF">BABINDRAFT_160001</name>
</gene>
<proteinExistence type="predicted"/>
<dbReference type="Pfam" id="PF17110">
    <property type="entry name" value="TFB6"/>
    <property type="match status" value="1"/>
</dbReference>
<name>A0A1E3QVT0_9ASCO</name>
<evidence type="ECO:0000313" key="3">
    <source>
        <dbReference type="Proteomes" id="UP000094336"/>
    </source>
</evidence>
<feature type="region of interest" description="Disordered" evidence="1">
    <location>
        <begin position="1"/>
        <end position="22"/>
    </location>
</feature>
<dbReference type="PANTHER" id="PTHR37781">
    <property type="entry name" value="TFIIH COMPLEX SUBUNIT"/>
    <property type="match status" value="1"/>
</dbReference>
<protein>
    <submittedName>
        <fullName evidence="2">Uncharacterized protein</fullName>
    </submittedName>
</protein>